<organism evidence="2 3">
    <name type="scientific">Cirrhinus mrigala</name>
    <name type="common">Mrigala</name>
    <dbReference type="NCBI Taxonomy" id="683832"/>
    <lineage>
        <taxon>Eukaryota</taxon>
        <taxon>Metazoa</taxon>
        <taxon>Chordata</taxon>
        <taxon>Craniata</taxon>
        <taxon>Vertebrata</taxon>
        <taxon>Euteleostomi</taxon>
        <taxon>Actinopterygii</taxon>
        <taxon>Neopterygii</taxon>
        <taxon>Teleostei</taxon>
        <taxon>Ostariophysi</taxon>
        <taxon>Cypriniformes</taxon>
        <taxon>Cyprinidae</taxon>
        <taxon>Labeoninae</taxon>
        <taxon>Labeonini</taxon>
        <taxon>Cirrhinus</taxon>
    </lineage>
</organism>
<evidence type="ECO:0000313" key="3">
    <source>
        <dbReference type="Proteomes" id="UP001529510"/>
    </source>
</evidence>
<evidence type="ECO:0000313" key="2">
    <source>
        <dbReference type="EMBL" id="KAL0181563.1"/>
    </source>
</evidence>
<gene>
    <name evidence="2" type="ORF">M9458_023969</name>
</gene>
<keyword evidence="3" id="KW-1185">Reference proteome</keyword>
<dbReference type="AlphaFoldDB" id="A0ABD0Q7C7"/>
<comment type="caution">
    <text evidence="2">The sequence shown here is derived from an EMBL/GenBank/DDBJ whole genome shotgun (WGS) entry which is preliminary data.</text>
</comment>
<dbReference type="InterPro" id="IPR017426">
    <property type="entry name" value="Nuclear_rcpt_coactivator"/>
</dbReference>
<dbReference type="PANTHER" id="PTHR10684:SF3">
    <property type="entry name" value="NUCLEAR RECEPTOR COACTIVATOR 3"/>
    <property type="match status" value="1"/>
</dbReference>
<feature type="compositionally biased region" description="Pro residues" evidence="1">
    <location>
        <begin position="50"/>
        <end position="60"/>
    </location>
</feature>
<dbReference type="EMBL" id="JAMKFB020000011">
    <property type="protein sequence ID" value="KAL0181563.1"/>
    <property type="molecule type" value="Genomic_DNA"/>
</dbReference>
<evidence type="ECO:0000256" key="1">
    <source>
        <dbReference type="SAM" id="MobiDB-lite"/>
    </source>
</evidence>
<accession>A0ABD0Q7C7</accession>
<dbReference type="PANTHER" id="PTHR10684">
    <property type="entry name" value="NUCLEAR RECEPTOR COACTIVATOR"/>
    <property type="match status" value="1"/>
</dbReference>
<sequence>SDQPPPTDPFSGPCPGPDSSMGMDPKGMYGQGYPGPPTMGMQGGYGRGPNPGPGPGPGPMPGQTGPGFNPMMSPMNQQGGFPGMGGMGAIHQRANMIRPRMGNPARYQLQQRLQGQQ</sequence>
<name>A0ABD0Q7C7_CIRMR</name>
<reference evidence="2 3" key="1">
    <citation type="submission" date="2024-05" db="EMBL/GenBank/DDBJ databases">
        <title>Genome sequencing and assembly of Indian major carp, Cirrhinus mrigala (Hamilton, 1822).</title>
        <authorList>
            <person name="Mohindra V."/>
            <person name="Chowdhury L.M."/>
            <person name="Lal K."/>
            <person name="Jena J.K."/>
        </authorList>
    </citation>
    <scope>NUCLEOTIDE SEQUENCE [LARGE SCALE GENOMIC DNA]</scope>
    <source>
        <strain evidence="2">CM1030</strain>
        <tissue evidence="2">Blood</tissue>
    </source>
</reference>
<feature type="compositionally biased region" description="Pro residues" evidence="1">
    <location>
        <begin position="1"/>
        <end position="16"/>
    </location>
</feature>
<protein>
    <submittedName>
        <fullName evidence="2">Uncharacterized protein</fullName>
    </submittedName>
</protein>
<feature type="non-terminal residue" evidence="2">
    <location>
        <position position="1"/>
    </location>
</feature>
<feature type="non-terminal residue" evidence="2">
    <location>
        <position position="117"/>
    </location>
</feature>
<dbReference type="Proteomes" id="UP001529510">
    <property type="component" value="Unassembled WGS sequence"/>
</dbReference>
<proteinExistence type="predicted"/>
<feature type="region of interest" description="Disordered" evidence="1">
    <location>
        <begin position="1"/>
        <end position="88"/>
    </location>
</feature>